<dbReference type="PANTHER" id="PTHR11339">
    <property type="entry name" value="EXTRACELLULAR MATRIX GLYCOPROTEIN RELATED"/>
    <property type="match status" value="1"/>
</dbReference>
<protein>
    <recommendedName>
        <fullName evidence="4">VWFD domain-containing protein</fullName>
    </recommendedName>
</protein>
<dbReference type="SMART" id="SM00832">
    <property type="entry name" value="C8"/>
    <property type="match status" value="1"/>
</dbReference>
<dbReference type="InterPro" id="IPR014853">
    <property type="entry name" value="VWF/SSPO/ZAN-like_Cys-rich_dom"/>
</dbReference>
<organism evidence="5 6">
    <name type="scientific">Aldrovandia affinis</name>
    <dbReference type="NCBI Taxonomy" id="143900"/>
    <lineage>
        <taxon>Eukaryota</taxon>
        <taxon>Metazoa</taxon>
        <taxon>Chordata</taxon>
        <taxon>Craniata</taxon>
        <taxon>Vertebrata</taxon>
        <taxon>Euteleostomi</taxon>
        <taxon>Actinopterygii</taxon>
        <taxon>Neopterygii</taxon>
        <taxon>Teleostei</taxon>
        <taxon>Notacanthiformes</taxon>
        <taxon>Halosauridae</taxon>
        <taxon>Aldrovandia</taxon>
    </lineage>
</organism>
<dbReference type="Pfam" id="PF08742">
    <property type="entry name" value="C8"/>
    <property type="match status" value="1"/>
</dbReference>
<dbReference type="Gene3D" id="2.10.25.10">
    <property type="entry name" value="Laminin"/>
    <property type="match status" value="1"/>
</dbReference>
<dbReference type="PANTHER" id="PTHR11339:SF374">
    <property type="entry name" value="ZONADHESIN"/>
    <property type="match status" value="1"/>
</dbReference>
<dbReference type="InterPro" id="IPR025615">
    <property type="entry name" value="TILa_dom"/>
</dbReference>
<dbReference type="SUPFAM" id="SSF57567">
    <property type="entry name" value="Serine protease inhibitors"/>
    <property type="match status" value="1"/>
</dbReference>
<comment type="caution">
    <text evidence="5">The sequence shown here is derived from an EMBL/GenBank/DDBJ whole genome shotgun (WGS) entry which is preliminary data.</text>
</comment>
<proteinExistence type="predicted"/>
<evidence type="ECO:0000313" key="5">
    <source>
        <dbReference type="EMBL" id="KAJ8416808.1"/>
    </source>
</evidence>
<keyword evidence="6" id="KW-1185">Reference proteome</keyword>
<evidence type="ECO:0000256" key="2">
    <source>
        <dbReference type="ARBA" id="ARBA00023180"/>
    </source>
</evidence>
<dbReference type="EMBL" id="JAINUG010000005">
    <property type="protein sequence ID" value="KAJ8416808.1"/>
    <property type="molecule type" value="Genomic_DNA"/>
</dbReference>
<dbReference type="InterPro" id="IPR001846">
    <property type="entry name" value="VWF_type-D"/>
</dbReference>
<feature type="domain" description="VWFD" evidence="4">
    <location>
        <begin position="385"/>
        <end position="557"/>
    </location>
</feature>
<dbReference type="Proteomes" id="UP001221898">
    <property type="component" value="Unassembled WGS sequence"/>
</dbReference>
<dbReference type="GO" id="GO:0031012">
    <property type="term" value="C:extracellular matrix"/>
    <property type="evidence" value="ECO:0007669"/>
    <property type="project" value="TreeGrafter"/>
</dbReference>
<evidence type="ECO:0000256" key="3">
    <source>
        <dbReference type="SAM" id="MobiDB-lite"/>
    </source>
</evidence>
<dbReference type="InterPro" id="IPR050780">
    <property type="entry name" value="Mucin_vWF_Thrombospondin_sf"/>
</dbReference>
<sequence>MVYEGTAQQEKDLHRTKDCYISGDPHYTTFDGKYYTFLGTCTYTLARSCQNNTVEGKNEERGMAGVSYLRKLYVTVSGVTVTLMKSRRTLVNGLRVSLPHSPSPLISISLAGQYITLQTSFGLKVRWDGNHYAHISVPSSYFDQMCGLCGDYDGNQNNDFTKPDGSLAGNSDQFGNSWQTEEDEDDTLEAEVSKPENCGKLNDTQGPFRDCINVVDPRPYFQSCVYDMCRYDGLQQTLCDQLQAYTDACLSAGAAVNQWREPDFCPLVCPPNSHYSLCVSPCPETCVGPSGGGWSGCGQHCVEGCKCDPDFILSNDRCVPLKDCGCVNLQGSYHPMNESWYLEDCTQLCVCRGEGVIECHSTTCAPTEICQLQDGEYGCQALGTSTCIASGDPHYTTFDRRRYNFMGNCSYLMAEACNTSLSPPFSVYADNEHRFNRLSITYIKAVHVHTLGVVVSVLKGGTVQVNWTTVNLPVTPAQGVSVFKSGKHYTVAADFGVTVRYDGNHYMDIKVTSNYKNTLCGLCGDYNGNPKDDFRTPSGQLVTNANDFGHSWNFDPK</sequence>
<feature type="compositionally biased region" description="Polar residues" evidence="3">
    <location>
        <begin position="168"/>
        <end position="179"/>
    </location>
</feature>
<reference evidence="5" key="1">
    <citation type="journal article" date="2023" name="Science">
        <title>Genome structures resolve the early diversification of teleost fishes.</title>
        <authorList>
            <person name="Parey E."/>
            <person name="Louis A."/>
            <person name="Montfort J."/>
            <person name="Bouchez O."/>
            <person name="Roques C."/>
            <person name="Iampietro C."/>
            <person name="Lluch J."/>
            <person name="Castinel A."/>
            <person name="Donnadieu C."/>
            <person name="Desvignes T."/>
            <person name="Floi Bucao C."/>
            <person name="Jouanno E."/>
            <person name="Wen M."/>
            <person name="Mejri S."/>
            <person name="Dirks R."/>
            <person name="Jansen H."/>
            <person name="Henkel C."/>
            <person name="Chen W.J."/>
            <person name="Zahm M."/>
            <person name="Cabau C."/>
            <person name="Klopp C."/>
            <person name="Thompson A.W."/>
            <person name="Robinson-Rechavi M."/>
            <person name="Braasch I."/>
            <person name="Lecointre G."/>
            <person name="Bobe J."/>
            <person name="Postlethwait J.H."/>
            <person name="Berthelot C."/>
            <person name="Roest Crollius H."/>
            <person name="Guiguen Y."/>
        </authorList>
    </citation>
    <scope>NUCLEOTIDE SEQUENCE</scope>
    <source>
        <strain evidence="5">NC1722</strain>
    </source>
</reference>
<dbReference type="SMART" id="SM00216">
    <property type="entry name" value="VWD"/>
    <property type="match status" value="2"/>
</dbReference>
<dbReference type="InterPro" id="IPR002919">
    <property type="entry name" value="TIL_dom"/>
</dbReference>
<gene>
    <name evidence="5" type="ORF">AAFF_G00326860</name>
</gene>
<dbReference type="CDD" id="cd19941">
    <property type="entry name" value="TIL"/>
    <property type="match status" value="1"/>
</dbReference>
<dbReference type="FunFam" id="2.10.25.10:FF:000055">
    <property type="entry name" value="alpha-tectorin isoform X1"/>
    <property type="match status" value="1"/>
</dbReference>
<dbReference type="Pfam" id="PF12714">
    <property type="entry name" value="TILa"/>
    <property type="match status" value="1"/>
</dbReference>
<name>A0AAD7TAJ5_9TELE</name>
<evidence type="ECO:0000259" key="4">
    <source>
        <dbReference type="PROSITE" id="PS51233"/>
    </source>
</evidence>
<feature type="domain" description="VWFD" evidence="4">
    <location>
        <begin position="17"/>
        <end position="186"/>
    </location>
</feature>
<dbReference type="InterPro" id="IPR036084">
    <property type="entry name" value="Ser_inhib-like_sf"/>
</dbReference>
<accession>A0AAD7TAJ5</accession>
<keyword evidence="2" id="KW-0325">Glycoprotein</keyword>
<keyword evidence="1" id="KW-1015">Disulfide bond</keyword>
<evidence type="ECO:0000313" key="6">
    <source>
        <dbReference type="Proteomes" id="UP001221898"/>
    </source>
</evidence>
<evidence type="ECO:0000256" key="1">
    <source>
        <dbReference type="ARBA" id="ARBA00023157"/>
    </source>
</evidence>
<dbReference type="GO" id="GO:0005615">
    <property type="term" value="C:extracellular space"/>
    <property type="evidence" value="ECO:0007669"/>
    <property type="project" value="TreeGrafter"/>
</dbReference>
<dbReference type="Pfam" id="PF00094">
    <property type="entry name" value="VWD"/>
    <property type="match status" value="2"/>
</dbReference>
<dbReference type="PROSITE" id="PS51233">
    <property type="entry name" value="VWFD"/>
    <property type="match status" value="2"/>
</dbReference>
<dbReference type="Pfam" id="PF01826">
    <property type="entry name" value="TIL"/>
    <property type="match status" value="1"/>
</dbReference>
<feature type="region of interest" description="Disordered" evidence="3">
    <location>
        <begin position="160"/>
        <end position="185"/>
    </location>
</feature>
<dbReference type="AlphaFoldDB" id="A0AAD7TAJ5"/>